<dbReference type="eggNOG" id="ENOG502R84G">
    <property type="taxonomic scope" value="Eukaryota"/>
</dbReference>
<name>G0P9A4_CAEBE</name>
<dbReference type="EMBL" id="GL380148">
    <property type="protein sequence ID" value="EGT48429.1"/>
    <property type="molecule type" value="Genomic_DNA"/>
</dbReference>
<organism evidence="3">
    <name type="scientific">Caenorhabditis brenneri</name>
    <name type="common">Nematode worm</name>
    <dbReference type="NCBI Taxonomy" id="135651"/>
    <lineage>
        <taxon>Eukaryota</taxon>
        <taxon>Metazoa</taxon>
        <taxon>Ecdysozoa</taxon>
        <taxon>Nematoda</taxon>
        <taxon>Chromadorea</taxon>
        <taxon>Rhabditida</taxon>
        <taxon>Rhabditina</taxon>
        <taxon>Rhabditomorpha</taxon>
        <taxon>Rhabditoidea</taxon>
        <taxon>Rhabditidae</taxon>
        <taxon>Peloderinae</taxon>
        <taxon>Caenorhabditis</taxon>
    </lineage>
</organism>
<reference evidence="3" key="1">
    <citation type="submission" date="2011-07" db="EMBL/GenBank/DDBJ databases">
        <authorList>
            <consortium name="Caenorhabditis brenneri Sequencing and Analysis Consortium"/>
            <person name="Wilson R.K."/>
        </authorList>
    </citation>
    <scope>NUCLEOTIDE SEQUENCE [LARGE SCALE GENOMIC DNA]</scope>
    <source>
        <strain evidence="3">PB2801</strain>
    </source>
</reference>
<dbReference type="Proteomes" id="UP000008068">
    <property type="component" value="Unassembled WGS sequence"/>
</dbReference>
<dbReference type="FunCoup" id="G0P9A4">
    <property type="interactions" value="1648"/>
</dbReference>
<dbReference type="InParanoid" id="G0P9A4"/>
<dbReference type="OrthoDB" id="5838837at2759"/>
<keyword evidence="3" id="KW-1185">Reference proteome</keyword>
<feature type="compositionally biased region" description="Basic residues" evidence="1">
    <location>
        <begin position="118"/>
        <end position="128"/>
    </location>
</feature>
<evidence type="ECO:0000256" key="1">
    <source>
        <dbReference type="SAM" id="MobiDB-lite"/>
    </source>
</evidence>
<sequence length="148" mass="16084">MPPRKAKKDPEVTKVAEELADPIKELIAKLKENILDAARKTATEESKLVWEKIPESRGRNTALDSQRHEIITPAGTAIPVPTLNPFKPFRTVHSGEEFAFSVNGSPLVLAGIAAANKKNTRPLKKSNPQKKTTAEAGLLVPKEEGTSV</sequence>
<protein>
    <submittedName>
        <fullName evidence="2">Uncharacterized protein</fullName>
    </submittedName>
</protein>
<dbReference type="AlphaFoldDB" id="G0P9A4"/>
<evidence type="ECO:0000313" key="2">
    <source>
        <dbReference type="EMBL" id="EGT48429.1"/>
    </source>
</evidence>
<dbReference type="HOGENOM" id="CLU_116430_0_0_1"/>
<dbReference type="STRING" id="135651.G0P9A4"/>
<evidence type="ECO:0000313" key="3">
    <source>
        <dbReference type="Proteomes" id="UP000008068"/>
    </source>
</evidence>
<proteinExistence type="predicted"/>
<accession>G0P9A4</accession>
<feature type="region of interest" description="Disordered" evidence="1">
    <location>
        <begin position="118"/>
        <end position="148"/>
    </location>
</feature>
<gene>
    <name evidence="2" type="ORF">CAEBREN_32003</name>
</gene>